<name>A0A3P9N2U6_POERE</name>
<evidence type="ECO:0000259" key="3">
    <source>
        <dbReference type="PROSITE" id="PS50228"/>
    </source>
</evidence>
<keyword evidence="1" id="KW-0430">Lectin</keyword>
<dbReference type="InterPro" id="IPR000922">
    <property type="entry name" value="Lectin_gal-bd_dom"/>
</dbReference>
<accession>A0A3P9N2U6</accession>
<organism evidence="4 5">
    <name type="scientific">Poecilia reticulata</name>
    <name type="common">Guppy</name>
    <name type="synonym">Acanthophacelus reticulatus</name>
    <dbReference type="NCBI Taxonomy" id="8081"/>
    <lineage>
        <taxon>Eukaryota</taxon>
        <taxon>Metazoa</taxon>
        <taxon>Chordata</taxon>
        <taxon>Craniata</taxon>
        <taxon>Vertebrata</taxon>
        <taxon>Euteleostomi</taxon>
        <taxon>Actinopterygii</taxon>
        <taxon>Neopterygii</taxon>
        <taxon>Teleostei</taxon>
        <taxon>Neoteleostei</taxon>
        <taxon>Acanthomorphata</taxon>
        <taxon>Ovalentaria</taxon>
        <taxon>Atherinomorphae</taxon>
        <taxon>Cyprinodontiformes</taxon>
        <taxon>Poeciliidae</taxon>
        <taxon>Poeciliinae</taxon>
        <taxon>Poecilia</taxon>
    </lineage>
</organism>
<dbReference type="Pfam" id="PF02140">
    <property type="entry name" value="SUEL_Lectin"/>
    <property type="match status" value="2"/>
</dbReference>
<dbReference type="InterPro" id="IPR043159">
    <property type="entry name" value="Lectin_gal-bd_sf"/>
</dbReference>
<dbReference type="PROSITE" id="PS50228">
    <property type="entry name" value="SUEL_LECTIN"/>
    <property type="match status" value="2"/>
</dbReference>
<dbReference type="Gene3D" id="2.60.120.740">
    <property type="match status" value="2"/>
</dbReference>
<feature type="domain" description="SUEL-type lectin" evidence="3">
    <location>
        <begin position="110"/>
        <end position="198"/>
    </location>
</feature>
<sequence>SETPRPFSLHILLLGCCMIKIKTPDDKLIWYISVISAKYGRSDRTTCSEGIPDYQTKNTDCAMSADLVFLRCDGESECPFFVSSSVLGDPCVGTFKYLEVKYVCYSSLVTCEGSISHIQCENGVIYVSSAKYGRRDRRTCSTGITDDQRRRTNCSTRANYVFRSCHGKSECSILVSSSVFGDPCIGTYKYLEVNYRCQR</sequence>
<dbReference type="AlphaFoldDB" id="A0A3P9N2U6"/>
<dbReference type="Ensembl" id="ENSPRET00000003967.1">
    <property type="protein sequence ID" value="ENSPREP00000003911.1"/>
    <property type="gene ID" value="ENSPREG00000002666.1"/>
</dbReference>
<evidence type="ECO:0000256" key="2">
    <source>
        <dbReference type="ARBA" id="ARBA00022737"/>
    </source>
</evidence>
<reference evidence="5" key="1">
    <citation type="submission" date="2013-11" db="EMBL/GenBank/DDBJ databases">
        <title>The genomic landscape of the Guanapo guppy.</title>
        <authorList>
            <person name="Kuenstner A."/>
            <person name="Dreyer C."/>
        </authorList>
    </citation>
    <scope>NUCLEOTIDE SEQUENCE</scope>
    <source>
        <strain evidence="5">Guanapo</strain>
    </source>
</reference>
<evidence type="ECO:0000313" key="5">
    <source>
        <dbReference type="Proteomes" id="UP000242638"/>
    </source>
</evidence>
<dbReference type="GeneTree" id="ENSGT00940000154285"/>
<evidence type="ECO:0000256" key="1">
    <source>
        <dbReference type="ARBA" id="ARBA00022734"/>
    </source>
</evidence>
<reference evidence="4" key="2">
    <citation type="submission" date="2025-08" db="UniProtKB">
        <authorList>
            <consortium name="Ensembl"/>
        </authorList>
    </citation>
    <scope>IDENTIFICATION</scope>
    <source>
        <strain evidence="4">Guanapo</strain>
    </source>
</reference>
<keyword evidence="5" id="KW-1185">Reference proteome</keyword>
<keyword evidence="2" id="KW-0677">Repeat</keyword>
<proteinExistence type="predicted"/>
<evidence type="ECO:0000313" key="4">
    <source>
        <dbReference type="Ensembl" id="ENSPREP00000003911.1"/>
    </source>
</evidence>
<reference evidence="4" key="3">
    <citation type="submission" date="2025-09" db="UniProtKB">
        <authorList>
            <consortium name="Ensembl"/>
        </authorList>
    </citation>
    <scope>IDENTIFICATION</scope>
    <source>
        <strain evidence="4">Guanapo</strain>
    </source>
</reference>
<feature type="domain" description="SUEL-type lectin" evidence="3">
    <location>
        <begin position="32"/>
        <end position="105"/>
    </location>
</feature>
<dbReference type="Proteomes" id="UP000242638">
    <property type="component" value="Unassembled WGS sequence"/>
</dbReference>
<dbReference type="PANTHER" id="PTHR46780">
    <property type="entry name" value="PROTEIN EVA-1"/>
    <property type="match status" value="1"/>
</dbReference>
<dbReference type="GO" id="GO:0030246">
    <property type="term" value="F:carbohydrate binding"/>
    <property type="evidence" value="ECO:0007669"/>
    <property type="project" value="UniProtKB-KW"/>
</dbReference>
<protein>
    <recommendedName>
        <fullName evidence="3">SUEL-type lectin domain-containing protein</fullName>
    </recommendedName>
</protein>